<dbReference type="PROSITE" id="PS50904">
    <property type="entry name" value="PRELI_MSF1"/>
    <property type="match status" value="1"/>
</dbReference>
<dbReference type="PANTHER" id="PTHR11158">
    <property type="entry name" value="MSF1/PX19 RELATED"/>
    <property type="match status" value="1"/>
</dbReference>
<dbReference type="OrthoDB" id="407630at2759"/>
<evidence type="ECO:0000313" key="3">
    <source>
        <dbReference type="RefSeq" id="XP_026274842.1"/>
    </source>
</evidence>
<protein>
    <submittedName>
        <fullName evidence="3">Protein slowmo</fullName>
    </submittedName>
</protein>
<proteinExistence type="predicted"/>
<dbReference type="AlphaFoldDB" id="A0A6J1S1D3"/>
<dbReference type="CTD" id="44132"/>
<dbReference type="GeneID" id="113204058"/>
<sequence>MKIWKSEHTYDHPWETVAKAAWRKYPNPINPAVLGTDVIDRKVVKGILHTHRLVASKWPFPKWAEAMIGSTNICYASEYSFVDPRERQMTLRTRNLTFGSVMAVDETVTYMPHPEDSNKTLQKQEAIVTVHGMPLESYMENLMTNKISVNAGKGRQAIEWVIGKLQAEMKEITSNAIHNTDDLINFTKKSLHQVTHSVEDISNVTKKSIEDLQKLQTAPQTVPSA</sequence>
<name>A0A6J1S1D3_FRAOC</name>
<gene>
    <name evidence="3" type="primary">LOC113204058</name>
</gene>
<keyword evidence="2" id="KW-1185">Reference proteome</keyword>
<dbReference type="InterPro" id="IPR037365">
    <property type="entry name" value="Slowmo/Ups"/>
</dbReference>
<dbReference type="Pfam" id="PF04707">
    <property type="entry name" value="PRELI"/>
    <property type="match status" value="1"/>
</dbReference>
<reference evidence="3" key="1">
    <citation type="submission" date="2025-08" db="UniProtKB">
        <authorList>
            <consortium name="RefSeq"/>
        </authorList>
    </citation>
    <scope>IDENTIFICATION</scope>
    <source>
        <tissue evidence="3">Whole organism</tissue>
    </source>
</reference>
<dbReference type="GO" id="GO:0005758">
    <property type="term" value="C:mitochondrial intermembrane space"/>
    <property type="evidence" value="ECO:0007669"/>
    <property type="project" value="InterPro"/>
</dbReference>
<dbReference type="RefSeq" id="XP_026274842.1">
    <property type="nucleotide sequence ID" value="XM_026419057.2"/>
</dbReference>
<accession>A0A6J1S1D3</accession>
<evidence type="ECO:0000313" key="2">
    <source>
        <dbReference type="Proteomes" id="UP000504606"/>
    </source>
</evidence>
<feature type="domain" description="PRELI/MSF1" evidence="1">
    <location>
        <begin position="1"/>
        <end position="170"/>
    </location>
</feature>
<evidence type="ECO:0000259" key="1">
    <source>
        <dbReference type="PROSITE" id="PS50904"/>
    </source>
</evidence>
<dbReference type="KEGG" id="foc:113204058"/>
<dbReference type="Proteomes" id="UP000504606">
    <property type="component" value="Unplaced"/>
</dbReference>
<organism evidence="2 3">
    <name type="scientific">Frankliniella occidentalis</name>
    <name type="common">Western flower thrips</name>
    <name type="synonym">Euthrips occidentalis</name>
    <dbReference type="NCBI Taxonomy" id="133901"/>
    <lineage>
        <taxon>Eukaryota</taxon>
        <taxon>Metazoa</taxon>
        <taxon>Ecdysozoa</taxon>
        <taxon>Arthropoda</taxon>
        <taxon>Hexapoda</taxon>
        <taxon>Insecta</taxon>
        <taxon>Pterygota</taxon>
        <taxon>Neoptera</taxon>
        <taxon>Paraneoptera</taxon>
        <taxon>Thysanoptera</taxon>
        <taxon>Terebrantia</taxon>
        <taxon>Thripoidea</taxon>
        <taxon>Thripidae</taxon>
        <taxon>Frankliniella</taxon>
    </lineage>
</organism>
<dbReference type="InterPro" id="IPR006797">
    <property type="entry name" value="PRELI/MSF1_dom"/>
</dbReference>